<organism evidence="1 2">
    <name type="scientific">Phrynocephalus forsythii</name>
    <dbReference type="NCBI Taxonomy" id="171643"/>
    <lineage>
        <taxon>Eukaryota</taxon>
        <taxon>Metazoa</taxon>
        <taxon>Chordata</taxon>
        <taxon>Craniata</taxon>
        <taxon>Vertebrata</taxon>
        <taxon>Euteleostomi</taxon>
        <taxon>Lepidosauria</taxon>
        <taxon>Squamata</taxon>
        <taxon>Bifurcata</taxon>
        <taxon>Unidentata</taxon>
        <taxon>Episquamata</taxon>
        <taxon>Toxicofera</taxon>
        <taxon>Iguania</taxon>
        <taxon>Acrodonta</taxon>
        <taxon>Agamidae</taxon>
        <taxon>Agaminae</taxon>
        <taxon>Phrynocephalus</taxon>
    </lineage>
</organism>
<dbReference type="Proteomes" id="UP001142489">
    <property type="component" value="Unassembled WGS sequence"/>
</dbReference>
<proteinExistence type="predicted"/>
<comment type="caution">
    <text evidence="1">The sequence shown here is derived from an EMBL/GenBank/DDBJ whole genome shotgun (WGS) entry which is preliminary data.</text>
</comment>
<protein>
    <submittedName>
        <fullName evidence="1">Uncharacterized protein</fullName>
    </submittedName>
</protein>
<dbReference type="AlphaFoldDB" id="A0A9Q0XWJ2"/>
<accession>A0A9Q0XWJ2</accession>
<sequence length="54" mass="5852">MLLTSIVGVLQRTISSMACCNSKVTKGSKSTLGFLRTLKEIIKVLLSLTALVKR</sequence>
<dbReference type="EMBL" id="JAPFRF010000005">
    <property type="protein sequence ID" value="KAJ7332184.1"/>
    <property type="molecule type" value="Genomic_DNA"/>
</dbReference>
<keyword evidence="2" id="KW-1185">Reference proteome</keyword>
<evidence type="ECO:0000313" key="1">
    <source>
        <dbReference type="EMBL" id="KAJ7332184.1"/>
    </source>
</evidence>
<reference evidence="1" key="1">
    <citation type="journal article" date="2023" name="DNA Res.">
        <title>Chromosome-level genome assembly of Phrynocephalus forsythii using third-generation DNA sequencing and Hi-C analysis.</title>
        <authorList>
            <person name="Qi Y."/>
            <person name="Zhao W."/>
            <person name="Zhao Y."/>
            <person name="Niu C."/>
            <person name="Cao S."/>
            <person name="Zhang Y."/>
        </authorList>
    </citation>
    <scope>NUCLEOTIDE SEQUENCE</scope>
    <source>
        <tissue evidence="1">Muscle</tissue>
    </source>
</reference>
<evidence type="ECO:0000313" key="2">
    <source>
        <dbReference type="Proteomes" id="UP001142489"/>
    </source>
</evidence>
<gene>
    <name evidence="1" type="ORF">JRQ81_014364</name>
</gene>
<name>A0A9Q0XWJ2_9SAUR</name>